<dbReference type="PANTHER" id="PTHR30615">
    <property type="entry name" value="UNCHARACTERIZED PROTEIN YJBQ-RELATED"/>
    <property type="match status" value="1"/>
</dbReference>
<proteinExistence type="inferred from homology"/>
<dbReference type="NCBIfam" id="TIGR00149">
    <property type="entry name" value="TIGR00149_YjbQ"/>
    <property type="match status" value="1"/>
</dbReference>
<dbReference type="PIRSF" id="PIRSF004681">
    <property type="entry name" value="UCP004681"/>
    <property type="match status" value="1"/>
</dbReference>
<evidence type="ECO:0000313" key="2">
    <source>
        <dbReference type="EMBL" id="HBT49612.1"/>
    </source>
</evidence>
<dbReference type="Pfam" id="PF01894">
    <property type="entry name" value="YjbQ"/>
    <property type="match status" value="1"/>
</dbReference>
<dbReference type="RefSeq" id="WP_278429172.1">
    <property type="nucleotide sequence ID" value="NZ_DOLB01000104.1"/>
</dbReference>
<dbReference type="EMBL" id="DOLB01000104">
    <property type="protein sequence ID" value="HBT49612.1"/>
    <property type="molecule type" value="Genomic_DNA"/>
</dbReference>
<dbReference type="SUPFAM" id="SSF111038">
    <property type="entry name" value="YjbQ-like"/>
    <property type="match status" value="1"/>
</dbReference>
<accession>A0A101E3N4</accession>
<dbReference type="PANTHER" id="PTHR30615:SF8">
    <property type="entry name" value="UPF0047 PROTEIN C4A8.02C"/>
    <property type="match status" value="1"/>
</dbReference>
<comment type="similarity">
    <text evidence="1">Belongs to the UPF0047 family.</text>
</comment>
<protein>
    <recommendedName>
        <fullName evidence="4">Secondary thiamine-phosphate synthase enzyme</fullName>
    </recommendedName>
</protein>
<sequence length="130" mass="14382">MQSVYINTPLREVMIDITKEVEEEVKKSGVKEGICVVFVPHTTAGITINENADPTVKEDILSALDKIIPNISFKHLEGNADAHIKASLVGSSVTVLIENGELVLGTWQGIYFCEFDGPRRRKVYIKIIPS</sequence>
<dbReference type="AlphaFoldDB" id="A0A101E3N4"/>
<dbReference type="InterPro" id="IPR035917">
    <property type="entry name" value="YjbQ-like_sf"/>
</dbReference>
<reference evidence="2 3" key="1">
    <citation type="journal article" date="2018" name="Nat. Biotechnol.">
        <title>A standardized bacterial taxonomy based on genome phylogeny substantially revises the tree of life.</title>
        <authorList>
            <person name="Parks D.H."/>
            <person name="Chuvochina M."/>
            <person name="Waite D.W."/>
            <person name="Rinke C."/>
            <person name="Skarshewski A."/>
            <person name="Chaumeil P.A."/>
            <person name="Hugenholtz P."/>
        </authorList>
    </citation>
    <scope>NUCLEOTIDE SEQUENCE [LARGE SCALE GENOMIC DNA]</scope>
    <source>
        <strain evidence="2">UBA12544</strain>
    </source>
</reference>
<dbReference type="InterPro" id="IPR001602">
    <property type="entry name" value="UPF0047_YjbQ-like"/>
</dbReference>
<dbReference type="PROSITE" id="PS01314">
    <property type="entry name" value="UPF0047"/>
    <property type="match status" value="1"/>
</dbReference>
<dbReference type="Gene3D" id="2.60.120.460">
    <property type="entry name" value="YjbQ-like"/>
    <property type="match status" value="1"/>
</dbReference>
<gene>
    <name evidence="2" type="ORF">DEA61_07265</name>
</gene>
<evidence type="ECO:0000256" key="1">
    <source>
        <dbReference type="ARBA" id="ARBA00005534"/>
    </source>
</evidence>
<evidence type="ECO:0000313" key="3">
    <source>
        <dbReference type="Proteomes" id="UP000264445"/>
    </source>
</evidence>
<organism evidence="2 3">
    <name type="scientific">Caldanaerobacter subterraneus</name>
    <dbReference type="NCBI Taxonomy" id="911092"/>
    <lineage>
        <taxon>Bacteria</taxon>
        <taxon>Bacillati</taxon>
        <taxon>Bacillota</taxon>
        <taxon>Clostridia</taxon>
        <taxon>Thermoanaerobacterales</taxon>
        <taxon>Thermoanaerobacteraceae</taxon>
        <taxon>Caldanaerobacter</taxon>
    </lineage>
</organism>
<name>A0A101E3N4_9THEO</name>
<comment type="caution">
    <text evidence="2">The sequence shown here is derived from an EMBL/GenBank/DDBJ whole genome shotgun (WGS) entry which is preliminary data.</text>
</comment>
<evidence type="ECO:0008006" key="4">
    <source>
        <dbReference type="Google" id="ProtNLM"/>
    </source>
</evidence>
<dbReference type="Proteomes" id="UP000264445">
    <property type="component" value="Unassembled WGS sequence"/>
</dbReference>